<evidence type="ECO:0000313" key="3">
    <source>
        <dbReference type="EMBL" id="EFW90387.1"/>
    </source>
</evidence>
<accession>E7QYX1</accession>
<sequence>MPDREDVCVLIPTLNEAETIGEVIDGFREQGFSNVLVVDGNSDDGTRDVATEHGARVIEQSGVGKGQAVREGLEHIEAEYVLMLDGDGTYKPSDAETMLEPLDDGYEHVIGNRFAGMNDGSMPRLNHFGNRVINRAFSIIHRSDFKDILSGYRAFTRKSAERSYLTSDGFGVETELAVECVKHSVPTAVVPIQYEERPDDSETNLHPLWDGGDIIMTLYQLAKTNNPLFYFGSMGMLSGLIGVILGVYVAVEWVTRHISHEVIAVVAGISIIFGLQLLMFGVLSDLIVTLHREQMRRIDERR</sequence>
<keyword evidence="3" id="KW-0808">Transferase</keyword>
<evidence type="ECO:0000256" key="1">
    <source>
        <dbReference type="SAM" id="Phobius"/>
    </source>
</evidence>
<evidence type="ECO:0000259" key="2">
    <source>
        <dbReference type="Pfam" id="PF00535"/>
    </source>
</evidence>
<evidence type="ECO:0000313" key="5">
    <source>
        <dbReference type="Proteomes" id="UP000003751"/>
    </source>
</evidence>
<dbReference type="RefSeq" id="WP_007982884.1">
    <property type="nucleotide sequence ID" value="NZ_AEMG01000028.1"/>
</dbReference>
<evidence type="ECO:0000313" key="4">
    <source>
        <dbReference type="EMBL" id="SHK03085.1"/>
    </source>
</evidence>
<dbReference type="InterPro" id="IPR026456">
    <property type="entry name" value="GCTrfase_AglJ"/>
</dbReference>
<keyword evidence="4" id="KW-0328">Glycosyltransferase</keyword>
<dbReference type="Pfam" id="PF00535">
    <property type="entry name" value="Glycos_transf_2"/>
    <property type="match status" value="1"/>
</dbReference>
<name>E7QYX1_HALPU</name>
<dbReference type="Proteomes" id="UP000184203">
    <property type="component" value="Unassembled WGS sequence"/>
</dbReference>
<dbReference type="STRING" id="797209.GCA_000376445_00603"/>
<keyword evidence="1" id="KW-0472">Membrane</keyword>
<dbReference type="NCBIfam" id="TIGR04182">
    <property type="entry name" value="glyco_TIGR04182"/>
    <property type="match status" value="1"/>
</dbReference>
<keyword evidence="6" id="KW-1185">Reference proteome</keyword>
<dbReference type="InterPro" id="IPR050256">
    <property type="entry name" value="Glycosyltransferase_2"/>
</dbReference>
<feature type="transmembrane region" description="Helical" evidence="1">
    <location>
        <begin position="263"/>
        <end position="288"/>
    </location>
</feature>
<dbReference type="InterPro" id="IPR029044">
    <property type="entry name" value="Nucleotide-diphossugar_trans"/>
</dbReference>
<dbReference type="EMBL" id="FRAN01000001">
    <property type="protein sequence ID" value="SHK03085.1"/>
    <property type="molecule type" value="Genomic_DNA"/>
</dbReference>
<keyword evidence="1" id="KW-0812">Transmembrane</keyword>
<reference evidence="4" key="2">
    <citation type="submission" date="2016-11" db="EMBL/GenBank/DDBJ databases">
        <authorList>
            <person name="Jaros S."/>
            <person name="Januszkiewicz K."/>
            <person name="Wedrychowicz H."/>
        </authorList>
    </citation>
    <scope>NUCLEOTIDE SEQUENCE [LARGE SCALE GENOMIC DNA]</scope>
    <source>
        <strain evidence="4">DX253</strain>
    </source>
</reference>
<dbReference type="Proteomes" id="UP000003751">
    <property type="component" value="Unassembled WGS sequence"/>
</dbReference>
<dbReference type="GO" id="GO:0016757">
    <property type="term" value="F:glycosyltransferase activity"/>
    <property type="evidence" value="ECO:0007669"/>
    <property type="project" value="UniProtKB-KW"/>
</dbReference>
<dbReference type="InterPro" id="IPR001173">
    <property type="entry name" value="Glyco_trans_2-like"/>
</dbReference>
<reference evidence="3 5" key="1">
    <citation type="journal article" date="2014" name="ISME J.">
        <title>Trehalose/2-sulfotrehalose biosynthesis and glycine-betaine uptake are widely spread mechanisms for osmoadaptation in the Halobacteriales.</title>
        <authorList>
            <person name="Youssef N.H."/>
            <person name="Savage-Ashlock K.N."/>
            <person name="McCully A.L."/>
            <person name="Luedtke B."/>
            <person name="Shaw E.I."/>
            <person name="Hoff W.D."/>
            <person name="Elshahed M.S."/>
        </authorList>
    </citation>
    <scope>NUCLEOTIDE SEQUENCE [LARGE SCALE GENOMIC DNA]</scope>
    <source>
        <strain evidence="3 5">DX253</strain>
    </source>
</reference>
<feature type="transmembrane region" description="Helical" evidence="1">
    <location>
        <begin position="228"/>
        <end position="251"/>
    </location>
</feature>
<dbReference type="PANTHER" id="PTHR48090:SF7">
    <property type="entry name" value="RFBJ PROTEIN"/>
    <property type="match status" value="1"/>
</dbReference>
<keyword evidence="1" id="KW-1133">Transmembrane helix</keyword>
<dbReference type="AlphaFoldDB" id="E7QYX1"/>
<evidence type="ECO:0000313" key="6">
    <source>
        <dbReference type="Proteomes" id="UP000184203"/>
    </source>
</evidence>
<dbReference type="PANTHER" id="PTHR48090">
    <property type="entry name" value="UNDECAPRENYL-PHOSPHATE 4-DEOXY-4-FORMAMIDO-L-ARABINOSE TRANSFERASE-RELATED"/>
    <property type="match status" value="1"/>
</dbReference>
<protein>
    <submittedName>
        <fullName evidence="4">Dolichol-phosphate mannosyltransferase</fullName>
    </submittedName>
    <submittedName>
        <fullName evidence="3">Glycosyl transferase family 2</fullName>
    </submittedName>
</protein>
<dbReference type="OrthoDB" id="103472at2157"/>
<feature type="domain" description="Glycosyltransferase 2-like" evidence="2">
    <location>
        <begin position="8"/>
        <end position="158"/>
    </location>
</feature>
<dbReference type="CDD" id="cd04179">
    <property type="entry name" value="DPM_DPG-synthase_like"/>
    <property type="match status" value="1"/>
</dbReference>
<dbReference type="Gene3D" id="3.90.550.10">
    <property type="entry name" value="Spore Coat Polysaccharide Biosynthesis Protein SpsA, Chain A"/>
    <property type="match status" value="1"/>
</dbReference>
<organism evidence="3 5">
    <name type="scientific">Haladaptatus paucihalophilus DX253</name>
    <dbReference type="NCBI Taxonomy" id="797209"/>
    <lineage>
        <taxon>Archaea</taxon>
        <taxon>Methanobacteriati</taxon>
        <taxon>Methanobacteriota</taxon>
        <taxon>Stenosarchaea group</taxon>
        <taxon>Halobacteria</taxon>
        <taxon>Halobacteriales</taxon>
        <taxon>Haladaptataceae</taxon>
        <taxon>Haladaptatus</taxon>
    </lineage>
</organism>
<gene>
    <name evidence="4" type="ORF">SAMN05444342_0336</name>
    <name evidence="3" type="ORF">ZOD2009_20058</name>
</gene>
<dbReference type="EMBL" id="AEMG01000028">
    <property type="protein sequence ID" value="EFW90387.1"/>
    <property type="molecule type" value="Genomic_DNA"/>
</dbReference>
<reference evidence="6" key="3">
    <citation type="submission" date="2016-11" db="EMBL/GenBank/DDBJ databases">
        <authorList>
            <person name="Varghese N."/>
            <person name="Submissions S."/>
        </authorList>
    </citation>
    <scope>NUCLEOTIDE SEQUENCE [LARGE SCALE GENOMIC DNA]</scope>
    <source>
        <strain evidence="6">DX253</strain>
    </source>
</reference>
<dbReference type="PATRIC" id="fig|797209.4.peg.3929"/>
<dbReference type="eggNOG" id="arCOG00894">
    <property type="taxonomic scope" value="Archaea"/>
</dbReference>
<dbReference type="SUPFAM" id="SSF53448">
    <property type="entry name" value="Nucleotide-diphospho-sugar transferases"/>
    <property type="match status" value="1"/>
</dbReference>
<proteinExistence type="predicted"/>